<reference evidence="5 6" key="1">
    <citation type="submission" date="2018-04" db="EMBL/GenBank/DDBJ databases">
        <title>Novel species isolated from glacier.</title>
        <authorList>
            <person name="Liu Q."/>
            <person name="Xin Y.-H."/>
        </authorList>
    </citation>
    <scope>NUCLEOTIDE SEQUENCE [LARGE SCALE GENOMIC DNA]</scope>
    <source>
        <strain evidence="5 6">GT1R17</strain>
    </source>
</reference>
<evidence type="ECO:0000313" key="6">
    <source>
        <dbReference type="Proteomes" id="UP000244248"/>
    </source>
</evidence>
<keyword evidence="1 2" id="KW-0732">Signal</keyword>
<dbReference type="InterPro" id="IPR003646">
    <property type="entry name" value="SH3-like_bac-type"/>
</dbReference>
<dbReference type="SUPFAM" id="SSF56925">
    <property type="entry name" value="OMPA-like"/>
    <property type="match status" value="1"/>
</dbReference>
<dbReference type="Pfam" id="PF08239">
    <property type="entry name" value="SH3_3"/>
    <property type="match status" value="1"/>
</dbReference>
<dbReference type="InterPro" id="IPR011250">
    <property type="entry name" value="OMP/PagP_B-barrel"/>
</dbReference>
<keyword evidence="6" id="KW-1185">Reference proteome</keyword>
<sequence length="306" mass="31916">MRLSSKAIAACALLSFSPLSSAAVYLGATGTMSEFSKYDDVKRGFGSQIFAGYRGETVPLMVEVAYLTTGDNDVDGLDVALSFKGQAASVGYFGKFDRKGSGFFAKVGYYTGDSKLKDTSGGGSVEETSSGATYAFGVDWMVARNFGFRADIGGLLNVKDLPGIDSGHKSNVTLFNLGVVFAFGGAEPAPRYQPAPVYTPAVQVPAPIPEAAPYVAPYAAPQTYAPVAAAPVVAPQAQFVAGSPAVVIAGGAVRGQPSTKSAIATTLSNGQAVRLDSQRIDNAEGSWWLVSGERLKGWVNEKDLQH</sequence>
<evidence type="ECO:0000256" key="1">
    <source>
        <dbReference type="ARBA" id="ARBA00022729"/>
    </source>
</evidence>
<dbReference type="InterPro" id="IPR027385">
    <property type="entry name" value="Beta-barrel_OMP"/>
</dbReference>
<protein>
    <recommendedName>
        <fullName evidence="7">Outer membrane protein beta-barrel domain-containing protein</fullName>
    </recommendedName>
</protein>
<proteinExistence type="predicted"/>
<feature type="domain" description="Outer membrane protein beta-barrel" evidence="4">
    <location>
        <begin position="9"/>
        <end position="183"/>
    </location>
</feature>
<accession>A0A2T5MFE0</accession>
<evidence type="ECO:0000259" key="4">
    <source>
        <dbReference type="Pfam" id="PF13505"/>
    </source>
</evidence>
<comment type="caution">
    <text evidence="5">The sequence shown here is derived from an EMBL/GenBank/DDBJ whole genome shotgun (WGS) entry which is preliminary data.</text>
</comment>
<dbReference type="Gene3D" id="2.30.30.40">
    <property type="entry name" value="SH3 Domains"/>
    <property type="match status" value="1"/>
</dbReference>
<dbReference type="AlphaFoldDB" id="A0A2T5MFE0"/>
<organism evidence="5 6">
    <name type="scientific">Stenotrophobium rhamnosiphilum</name>
    <dbReference type="NCBI Taxonomy" id="2029166"/>
    <lineage>
        <taxon>Bacteria</taxon>
        <taxon>Pseudomonadati</taxon>
        <taxon>Pseudomonadota</taxon>
        <taxon>Gammaproteobacteria</taxon>
        <taxon>Nevskiales</taxon>
        <taxon>Nevskiaceae</taxon>
        <taxon>Stenotrophobium</taxon>
    </lineage>
</organism>
<dbReference type="Gene3D" id="2.40.160.20">
    <property type="match status" value="1"/>
</dbReference>
<evidence type="ECO:0000256" key="2">
    <source>
        <dbReference type="SAM" id="SignalP"/>
    </source>
</evidence>
<dbReference type="OrthoDB" id="7060949at2"/>
<gene>
    <name evidence="5" type="ORF">CJD38_08080</name>
</gene>
<dbReference type="Pfam" id="PF13505">
    <property type="entry name" value="OMP_b-brl"/>
    <property type="match status" value="1"/>
</dbReference>
<evidence type="ECO:0008006" key="7">
    <source>
        <dbReference type="Google" id="ProtNLM"/>
    </source>
</evidence>
<evidence type="ECO:0000313" key="5">
    <source>
        <dbReference type="EMBL" id="PTU31298.1"/>
    </source>
</evidence>
<evidence type="ECO:0000259" key="3">
    <source>
        <dbReference type="Pfam" id="PF08239"/>
    </source>
</evidence>
<name>A0A2T5MFE0_9GAMM</name>
<dbReference type="RefSeq" id="WP_107939841.1">
    <property type="nucleotide sequence ID" value="NZ_QANS01000003.1"/>
</dbReference>
<feature type="signal peptide" evidence="2">
    <location>
        <begin position="1"/>
        <end position="22"/>
    </location>
</feature>
<dbReference type="Proteomes" id="UP000244248">
    <property type="component" value="Unassembled WGS sequence"/>
</dbReference>
<dbReference type="EMBL" id="QANS01000003">
    <property type="protein sequence ID" value="PTU31298.1"/>
    <property type="molecule type" value="Genomic_DNA"/>
</dbReference>
<feature type="domain" description="SH3b" evidence="3">
    <location>
        <begin position="251"/>
        <end position="304"/>
    </location>
</feature>
<feature type="chain" id="PRO_5015394858" description="Outer membrane protein beta-barrel domain-containing protein" evidence="2">
    <location>
        <begin position="23"/>
        <end position="306"/>
    </location>
</feature>